<evidence type="ECO:0000313" key="1">
    <source>
        <dbReference type="EMBL" id="SED92849.1"/>
    </source>
</evidence>
<keyword evidence="2" id="KW-1185">Reference proteome</keyword>
<name>A0A1H5EP57_9NOCA</name>
<dbReference type="RefSeq" id="WP_072950313.1">
    <property type="nucleotide sequence ID" value="NZ_FNSV01000006.1"/>
</dbReference>
<dbReference type="Proteomes" id="UP000183561">
    <property type="component" value="Unassembled WGS sequence"/>
</dbReference>
<reference evidence="2" key="1">
    <citation type="submission" date="2016-10" db="EMBL/GenBank/DDBJ databases">
        <authorList>
            <person name="Varghese N."/>
            <person name="Submissions S."/>
        </authorList>
    </citation>
    <scope>NUCLEOTIDE SEQUENCE [LARGE SCALE GENOMIC DNA]</scope>
    <source>
        <strain evidence="2">DSM 44498</strain>
    </source>
</reference>
<proteinExistence type="predicted"/>
<gene>
    <name evidence="1" type="ORF">SAMN04490239_9310</name>
</gene>
<dbReference type="OrthoDB" id="5122641at2"/>
<protein>
    <submittedName>
        <fullName evidence="1">Uncharacterized protein</fullName>
    </submittedName>
</protein>
<accession>A0A1H5EP57</accession>
<dbReference type="EMBL" id="FNSV01000006">
    <property type="protein sequence ID" value="SED92849.1"/>
    <property type="molecule type" value="Genomic_DNA"/>
</dbReference>
<sequence length="77" mass="8573">MTTQISDVLIELDARGRANLGRFSKNARFLAHSEEDGTIVLQPARIVTAAEERLHRNPEVLERVQRAMADTSGDVEV</sequence>
<organism evidence="1 2">
    <name type="scientific">Rhodococcus koreensis</name>
    <dbReference type="NCBI Taxonomy" id="99653"/>
    <lineage>
        <taxon>Bacteria</taxon>
        <taxon>Bacillati</taxon>
        <taxon>Actinomycetota</taxon>
        <taxon>Actinomycetes</taxon>
        <taxon>Mycobacteriales</taxon>
        <taxon>Nocardiaceae</taxon>
        <taxon>Rhodococcus</taxon>
    </lineage>
</organism>
<dbReference type="AlphaFoldDB" id="A0A1H5EP57"/>
<evidence type="ECO:0000313" key="2">
    <source>
        <dbReference type="Proteomes" id="UP000183561"/>
    </source>
</evidence>